<evidence type="ECO:0008006" key="6">
    <source>
        <dbReference type="Google" id="ProtNLM"/>
    </source>
</evidence>
<keyword evidence="1" id="KW-1133">Transmembrane helix</keyword>
<evidence type="ECO:0000256" key="1">
    <source>
        <dbReference type="SAM" id="Phobius"/>
    </source>
</evidence>
<dbReference type="PANTHER" id="PTHR39077">
    <property type="entry name" value="DUF4793 DOMAIN-CONTAINING PROTEIN"/>
    <property type="match status" value="1"/>
</dbReference>
<evidence type="ECO:0000313" key="4">
    <source>
        <dbReference type="EMBL" id="VEN64516.1"/>
    </source>
</evidence>
<sequence>MHGVKRVVIFCLMTAVLPTMLIIIPLYLRHTVFAPVVYPVAESDVLSIEEGISGIFCDSLNLRMNSSFNAFQLGGTPRISSKRKHIRLKKSMTLPDDTLEYWGFYLLKGAKVKLKVCSRYDGSRILVVRGGKNLNTCALMEHNYKKYGAKMDAEHSRVKVTYEKPAEVLGMVDAEADKDLGKEDLTEEDDIQKRLELSRLRMNQADNATSLKVEVENKNNTKIRHRKRHAKKWLHKVQSLKKVLEGEDLVTDHRHKRSISPLDAHIKHGGNALNFSLIALQSDSVSSFESDLLTCYDGKILLTRGFLPSQSCSSVDYLEKSNHMVTEHMVASNGYYYYIFYSDNDLVKNDIHAVFDIYKPTYRFAEKSRNV</sequence>
<dbReference type="Pfam" id="PF16040">
    <property type="entry name" value="APD1-4_N"/>
    <property type="match status" value="1"/>
</dbReference>
<dbReference type="Pfam" id="PF16041">
    <property type="entry name" value="APD1-4_M"/>
    <property type="match status" value="1"/>
</dbReference>
<evidence type="ECO:0000259" key="3">
    <source>
        <dbReference type="Pfam" id="PF16041"/>
    </source>
</evidence>
<feature type="domain" description="E3 ubiquitin-protein ligase APD1-4 N-terminal" evidence="2">
    <location>
        <begin position="65"/>
        <end position="134"/>
    </location>
</feature>
<dbReference type="AlphaFoldDB" id="A0A653DWF0"/>
<dbReference type="Proteomes" id="UP000410492">
    <property type="component" value="Unassembled WGS sequence"/>
</dbReference>
<dbReference type="InterPro" id="IPR032008">
    <property type="entry name" value="APD1-4_N"/>
</dbReference>
<feature type="transmembrane region" description="Helical" evidence="1">
    <location>
        <begin position="7"/>
        <end position="28"/>
    </location>
</feature>
<dbReference type="EMBL" id="CAACVG010015506">
    <property type="protein sequence ID" value="VEN64516.1"/>
    <property type="molecule type" value="Genomic_DNA"/>
</dbReference>
<organism evidence="4 5">
    <name type="scientific">Callosobruchus maculatus</name>
    <name type="common">Southern cowpea weevil</name>
    <name type="synonym">Pulse bruchid</name>
    <dbReference type="NCBI Taxonomy" id="64391"/>
    <lineage>
        <taxon>Eukaryota</taxon>
        <taxon>Metazoa</taxon>
        <taxon>Ecdysozoa</taxon>
        <taxon>Arthropoda</taxon>
        <taxon>Hexapoda</taxon>
        <taxon>Insecta</taxon>
        <taxon>Pterygota</taxon>
        <taxon>Neoptera</taxon>
        <taxon>Endopterygota</taxon>
        <taxon>Coleoptera</taxon>
        <taxon>Polyphaga</taxon>
        <taxon>Cucujiformia</taxon>
        <taxon>Chrysomeloidea</taxon>
        <taxon>Chrysomelidae</taxon>
        <taxon>Bruchinae</taxon>
        <taxon>Bruchini</taxon>
        <taxon>Callosobruchus</taxon>
    </lineage>
</organism>
<name>A0A653DWF0_CALMS</name>
<reference evidence="4 5" key="1">
    <citation type="submission" date="2019-01" db="EMBL/GenBank/DDBJ databases">
        <authorList>
            <person name="Sayadi A."/>
        </authorList>
    </citation>
    <scope>NUCLEOTIDE SEQUENCE [LARGE SCALE GENOMIC DNA]</scope>
</reference>
<dbReference type="OrthoDB" id="6435218at2759"/>
<keyword evidence="1" id="KW-0812">Transmembrane</keyword>
<accession>A0A653DWF0</accession>
<gene>
    <name evidence="4" type="ORF">CALMAC_LOCUS21019</name>
</gene>
<protein>
    <recommendedName>
        <fullName evidence="6">E3 ubiquitin-protein ligase APD1-4 middle domain-containing protein</fullName>
    </recommendedName>
</protein>
<dbReference type="PANTHER" id="PTHR39077:SF2">
    <property type="entry name" value="E3 UBIQUITIN-PROTEIN LIGASE APD1-4 MIDDLE DOMAIN-CONTAINING PROTEIN"/>
    <property type="match status" value="1"/>
</dbReference>
<feature type="domain" description="E3 ubiquitin-protein ligase APD1-4 middle" evidence="3">
    <location>
        <begin position="327"/>
        <end position="367"/>
    </location>
</feature>
<proteinExistence type="predicted"/>
<evidence type="ECO:0000259" key="2">
    <source>
        <dbReference type="Pfam" id="PF16040"/>
    </source>
</evidence>
<keyword evidence="5" id="KW-1185">Reference proteome</keyword>
<evidence type="ECO:0000313" key="5">
    <source>
        <dbReference type="Proteomes" id="UP000410492"/>
    </source>
</evidence>
<dbReference type="InterPro" id="IPR032010">
    <property type="entry name" value="APD1-4_M"/>
</dbReference>
<keyword evidence="1" id="KW-0472">Membrane</keyword>